<dbReference type="GeneID" id="74308443"/>
<dbReference type="RefSeq" id="WP_257742228.1">
    <property type="nucleotide sequence ID" value="NZ_CP096115.1"/>
</dbReference>
<dbReference type="KEGG" id="mend:L6E24_12035"/>
<dbReference type="EMBL" id="CP096115">
    <property type="protein sequence ID" value="UUX92076.1"/>
    <property type="molecule type" value="Genomic_DNA"/>
</dbReference>
<dbReference type="Proteomes" id="UP001060368">
    <property type="component" value="Chromosome"/>
</dbReference>
<keyword evidence="2" id="KW-1185">Reference proteome</keyword>
<sequence length="124" mass="13908">MSFATKNLHGKSGTYHLAESLTGYNMASGSTLERKTDILCIIAQQVKSMLSGLDMEKESLAEVDSNIESLIEAYDPVLDSETSIPTRKDYKILQSKTYYLLFSLIRKHNLITAATLREINGDWD</sequence>
<name>A0A9E7PNP1_9EURY</name>
<reference evidence="1" key="1">
    <citation type="submission" date="2022-04" db="EMBL/GenBank/DDBJ databases">
        <title>Complete genome of Methanoplanus endosymbiosus DSM 3599.</title>
        <authorList>
            <person name="Chen S.-C."/>
            <person name="You Y.-T."/>
            <person name="Zhou Y.-Z."/>
            <person name="Lai M.-C."/>
        </authorList>
    </citation>
    <scope>NUCLEOTIDE SEQUENCE</scope>
    <source>
        <strain evidence="1">DSM 3599</strain>
    </source>
</reference>
<proteinExistence type="predicted"/>
<accession>A0A9E7PNP1</accession>
<protein>
    <submittedName>
        <fullName evidence="1">Uncharacterized protein</fullName>
    </submittedName>
</protein>
<evidence type="ECO:0000313" key="1">
    <source>
        <dbReference type="EMBL" id="UUX92076.1"/>
    </source>
</evidence>
<evidence type="ECO:0000313" key="2">
    <source>
        <dbReference type="Proteomes" id="UP001060368"/>
    </source>
</evidence>
<organism evidence="1 2">
    <name type="scientific">Methanoplanus endosymbiosus</name>
    <dbReference type="NCBI Taxonomy" id="33865"/>
    <lineage>
        <taxon>Archaea</taxon>
        <taxon>Methanobacteriati</taxon>
        <taxon>Methanobacteriota</taxon>
        <taxon>Stenosarchaea group</taxon>
        <taxon>Methanomicrobia</taxon>
        <taxon>Methanomicrobiales</taxon>
        <taxon>Methanomicrobiaceae</taxon>
        <taxon>Methanoplanus</taxon>
    </lineage>
</organism>
<gene>
    <name evidence="1" type="ORF">L6E24_12035</name>
</gene>
<dbReference type="AlphaFoldDB" id="A0A9E7PNP1"/>